<dbReference type="EMBL" id="GGEC01078056">
    <property type="protein sequence ID" value="MBX58540.1"/>
    <property type="molecule type" value="Transcribed_RNA"/>
</dbReference>
<name>A0A2P2PUZ3_RHIMU</name>
<dbReference type="AlphaFoldDB" id="A0A2P2PUZ3"/>
<evidence type="ECO:0000313" key="1">
    <source>
        <dbReference type="EMBL" id="MBX58540.1"/>
    </source>
</evidence>
<accession>A0A2P2PUZ3</accession>
<sequence length="23" mass="2655">MSFNFLYLLFKSLNLSSHCCGET</sequence>
<protein>
    <submittedName>
        <fullName evidence="1">Uncharacterized protein</fullName>
    </submittedName>
</protein>
<organism evidence="1">
    <name type="scientific">Rhizophora mucronata</name>
    <name type="common">Asiatic mangrove</name>
    <dbReference type="NCBI Taxonomy" id="61149"/>
    <lineage>
        <taxon>Eukaryota</taxon>
        <taxon>Viridiplantae</taxon>
        <taxon>Streptophyta</taxon>
        <taxon>Embryophyta</taxon>
        <taxon>Tracheophyta</taxon>
        <taxon>Spermatophyta</taxon>
        <taxon>Magnoliopsida</taxon>
        <taxon>eudicotyledons</taxon>
        <taxon>Gunneridae</taxon>
        <taxon>Pentapetalae</taxon>
        <taxon>rosids</taxon>
        <taxon>fabids</taxon>
        <taxon>Malpighiales</taxon>
        <taxon>Rhizophoraceae</taxon>
        <taxon>Rhizophora</taxon>
    </lineage>
</organism>
<reference evidence="1" key="1">
    <citation type="submission" date="2018-02" db="EMBL/GenBank/DDBJ databases">
        <title>Rhizophora mucronata_Transcriptome.</title>
        <authorList>
            <person name="Meera S.P."/>
            <person name="Sreeshan A."/>
            <person name="Augustine A."/>
        </authorList>
    </citation>
    <scope>NUCLEOTIDE SEQUENCE</scope>
    <source>
        <tissue evidence="1">Leaf</tissue>
    </source>
</reference>
<proteinExistence type="predicted"/>